<dbReference type="Pfam" id="PF08843">
    <property type="entry name" value="AbiEii"/>
    <property type="match status" value="1"/>
</dbReference>
<keyword evidence="1" id="KW-0812">Transmembrane</keyword>
<dbReference type="OrthoDB" id="10066232at2759"/>
<evidence type="ECO:0000313" key="2">
    <source>
        <dbReference type="EMBL" id="RMJ09166.1"/>
    </source>
</evidence>
<dbReference type="InterPro" id="IPR043519">
    <property type="entry name" value="NT_sf"/>
</dbReference>
<gene>
    <name evidence="2" type="ORF">CDV36_011223</name>
</gene>
<evidence type="ECO:0000313" key="3">
    <source>
        <dbReference type="Proteomes" id="UP000277212"/>
    </source>
</evidence>
<evidence type="ECO:0008006" key="4">
    <source>
        <dbReference type="Google" id="ProtNLM"/>
    </source>
</evidence>
<comment type="caution">
    <text evidence="2">The sequence shown here is derived from an EMBL/GenBank/DDBJ whole genome shotgun (WGS) entry which is preliminary data.</text>
</comment>
<proteinExistence type="predicted"/>
<evidence type="ECO:0000256" key="1">
    <source>
        <dbReference type="SAM" id="Phobius"/>
    </source>
</evidence>
<reference evidence="2 3" key="1">
    <citation type="submission" date="2017-06" db="EMBL/GenBank/DDBJ databases">
        <title>Comparative genomic analysis of Ambrosia Fusariam Clade fungi.</title>
        <authorList>
            <person name="Stajich J.E."/>
            <person name="Carrillo J."/>
            <person name="Kijimoto T."/>
            <person name="Eskalen A."/>
            <person name="O'Donnell K."/>
            <person name="Kasson M."/>
        </authorList>
    </citation>
    <scope>NUCLEOTIDE SEQUENCE [LARGE SCALE GENOMIC DNA]</scope>
    <source>
        <strain evidence="2">UCR3666</strain>
    </source>
</reference>
<feature type="transmembrane region" description="Helical" evidence="1">
    <location>
        <begin position="35"/>
        <end position="53"/>
    </location>
</feature>
<keyword evidence="1" id="KW-1133">Transmembrane helix</keyword>
<sequence length="233" mass="26481">MAEIYDTDRFGELYYASREPSRQNLALGARYLNDLFAFYQVPFAFLGGWAVYLRGGQRRTQDVDIAVATTMENLKAILMTQARVCFPQTHGAACAQIFIHTGGQWDQDFPNSRCLAISADVIITGNLGTPPDLPNGSEMIRLSPSIPRGSNPEMPVIDIFYQMTGKLQAYSDRQSTNDYIDLQFLVMNYINEVSAISPYLDHDQLVHWFNDYEANNTDRPDFVQFMRDMLGFN</sequence>
<accession>A0A3M2RV44</accession>
<name>A0A3M2RV44_9HYPO</name>
<dbReference type="Proteomes" id="UP000277212">
    <property type="component" value="Unassembled WGS sequence"/>
</dbReference>
<dbReference type="SUPFAM" id="SSF81301">
    <property type="entry name" value="Nucleotidyltransferase"/>
    <property type="match status" value="1"/>
</dbReference>
<keyword evidence="1" id="KW-0472">Membrane</keyword>
<dbReference type="InterPro" id="IPR014942">
    <property type="entry name" value="AbiEii"/>
</dbReference>
<protein>
    <recommendedName>
        <fullName evidence="4">Nucleotidyl transferase AbiEii/AbiGii toxin family protein</fullName>
    </recommendedName>
</protein>
<dbReference type="EMBL" id="NKUJ01000253">
    <property type="protein sequence ID" value="RMJ09166.1"/>
    <property type="molecule type" value="Genomic_DNA"/>
</dbReference>
<dbReference type="STRING" id="2010991.A0A3M2RV44"/>
<keyword evidence="3" id="KW-1185">Reference proteome</keyword>
<organism evidence="2 3">
    <name type="scientific">Fusarium kuroshium</name>
    <dbReference type="NCBI Taxonomy" id="2010991"/>
    <lineage>
        <taxon>Eukaryota</taxon>
        <taxon>Fungi</taxon>
        <taxon>Dikarya</taxon>
        <taxon>Ascomycota</taxon>
        <taxon>Pezizomycotina</taxon>
        <taxon>Sordariomycetes</taxon>
        <taxon>Hypocreomycetidae</taxon>
        <taxon>Hypocreales</taxon>
        <taxon>Nectriaceae</taxon>
        <taxon>Fusarium</taxon>
        <taxon>Fusarium solani species complex</taxon>
    </lineage>
</organism>
<dbReference type="AlphaFoldDB" id="A0A3M2RV44"/>